<feature type="transmembrane region" description="Helical" evidence="6">
    <location>
        <begin position="99"/>
        <end position="122"/>
    </location>
</feature>
<dbReference type="AlphaFoldDB" id="A0A370HQK7"/>
<reference evidence="7 8" key="1">
    <citation type="submission" date="2018-07" db="EMBL/GenBank/DDBJ databases">
        <title>Genomic Encyclopedia of Type Strains, Phase IV (KMG-IV): sequencing the most valuable type-strain genomes for metagenomic binning, comparative biology and taxonomic classification.</title>
        <authorList>
            <person name="Goeker M."/>
        </authorList>
    </citation>
    <scope>NUCLEOTIDE SEQUENCE [LARGE SCALE GENOMIC DNA]</scope>
    <source>
        <strain evidence="7 8">DSM 14364</strain>
    </source>
</reference>
<keyword evidence="4 6" id="KW-1133">Transmembrane helix</keyword>
<feature type="transmembrane region" description="Helical" evidence="6">
    <location>
        <begin position="7"/>
        <end position="33"/>
    </location>
</feature>
<feature type="transmembrane region" description="Helical" evidence="6">
    <location>
        <begin position="308"/>
        <end position="328"/>
    </location>
</feature>
<organism evidence="7 8">
    <name type="scientific">Microvirga subterranea</name>
    <dbReference type="NCBI Taxonomy" id="186651"/>
    <lineage>
        <taxon>Bacteria</taxon>
        <taxon>Pseudomonadati</taxon>
        <taxon>Pseudomonadota</taxon>
        <taxon>Alphaproteobacteria</taxon>
        <taxon>Hyphomicrobiales</taxon>
        <taxon>Methylobacteriaceae</taxon>
        <taxon>Microvirga</taxon>
    </lineage>
</organism>
<dbReference type="NCBIfam" id="TIGR04407">
    <property type="entry name" value="LptF_YjgP"/>
    <property type="match status" value="1"/>
</dbReference>
<dbReference type="PANTHER" id="PTHR33529">
    <property type="entry name" value="SLR0882 PROTEIN-RELATED"/>
    <property type="match status" value="1"/>
</dbReference>
<dbReference type="PANTHER" id="PTHR33529:SF6">
    <property type="entry name" value="YJGP_YJGQ FAMILY PERMEASE"/>
    <property type="match status" value="1"/>
</dbReference>
<keyword evidence="2" id="KW-1003">Cell membrane</keyword>
<evidence type="ECO:0000256" key="5">
    <source>
        <dbReference type="ARBA" id="ARBA00023136"/>
    </source>
</evidence>
<proteinExistence type="predicted"/>
<dbReference type="GO" id="GO:0055085">
    <property type="term" value="P:transmembrane transport"/>
    <property type="evidence" value="ECO:0007669"/>
    <property type="project" value="InterPro"/>
</dbReference>
<evidence type="ECO:0000256" key="3">
    <source>
        <dbReference type="ARBA" id="ARBA00022692"/>
    </source>
</evidence>
<comment type="caution">
    <text evidence="7">The sequence shown here is derived from an EMBL/GenBank/DDBJ whole genome shotgun (WGS) entry which is preliminary data.</text>
</comment>
<dbReference type="OrthoDB" id="8477889at2"/>
<gene>
    <name evidence="7" type="ORF">DES45_103503</name>
</gene>
<evidence type="ECO:0000256" key="1">
    <source>
        <dbReference type="ARBA" id="ARBA00004651"/>
    </source>
</evidence>
<evidence type="ECO:0000256" key="6">
    <source>
        <dbReference type="SAM" id="Phobius"/>
    </source>
</evidence>
<name>A0A370HQK7_9HYPH</name>
<dbReference type="RefSeq" id="WP_114769927.1">
    <property type="nucleotide sequence ID" value="NZ_QQBB01000003.1"/>
</dbReference>
<sequence length="387" mass="42331">MTLLERYILKISFSAFVACLLALTGVIWITQALRELDLLTGKGQTIFIFFTMTGLSLPALINVISPVALFLATLYALNKLNSDSELIVMSAAGMRPARLLRPFLVLALFVSFVVGMITVYVMPASFQEMRNLVTKIRADFVATMAKEGQFITLDNGITFHYRERSGDALLGIFMEDQREKDKAIVYLAERGQTVENNGQAYLVLEKGSVQRKVPNSRDSSIVAFERYAVDLAAFNQDGDGETIYKPRERSTTQLMFPDKSEFLYQIQTGRFRAELHERLSAWLYPLAMMAIAFAALGDPRTTRQGRGLAIAGAVVAVVVLRIAGFAASSAAVRSHAAVPIIYAVPVGAIVVSLVMVLQSGVIRSIQAKLRGAGRAAPPPSTPNTQKA</sequence>
<evidence type="ECO:0000256" key="4">
    <source>
        <dbReference type="ARBA" id="ARBA00022989"/>
    </source>
</evidence>
<dbReference type="EMBL" id="QQBB01000003">
    <property type="protein sequence ID" value="RDI60241.1"/>
    <property type="molecule type" value="Genomic_DNA"/>
</dbReference>
<dbReference type="InterPro" id="IPR005495">
    <property type="entry name" value="LptG/LptF_permease"/>
</dbReference>
<keyword evidence="5 6" id="KW-0472">Membrane</keyword>
<dbReference type="GO" id="GO:0043190">
    <property type="term" value="C:ATP-binding cassette (ABC) transporter complex"/>
    <property type="evidence" value="ECO:0007669"/>
    <property type="project" value="InterPro"/>
</dbReference>
<feature type="transmembrane region" description="Helical" evidence="6">
    <location>
        <begin position="340"/>
        <end position="362"/>
    </location>
</feature>
<dbReference type="Proteomes" id="UP000254925">
    <property type="component" value="Unassembled WGS sequence"/>
</dbReference>
<feature type="transmembrane region" description="Helical" evidence="6">
    <location>
        <begin position="45"/>
        <end position="78"/>
    </location>
</feature>
<protein>
    <submittedName>
        <fullName evidence="7">Lipopolysaccharide export system permease protein</fullName>
    </submittedName>
</protein>
<evidence type="ECO:0000313" key="7">
    <source>
        <dbReference type="EMBL" id="RDI60241.1"/>
    </source>
</evidence>
<accession>A0A370HQK7</accession>
<evidence type="ECO:0000313" key="8">
    <source>
        <dbReference type="Proteomes" id="UP000254925"/>
    </source>
</evidence>
<evidence type="ECO:0000256" key="2">
    <source>
        <dbReference type="ARBA" id="ARBA00022475"/>
    </source>
</evidence>
<feature type="transmembrane region" description="Helical" evidence="6">
    <location>
        <begin position="279"/>
        <end position="296"/>
    </location>
</feature>
<dbReference type="Pfam" id="PF03739">
    <property type="entry name" value="LptF_LptG"/>
    <property type="match status" value="1"/>
</dbReference>
<dbReference type="InterPro" id="IPR030922">
    <property type="entry name" value="LptF"/>
</dbReference>
<dbReference type="GO" id="GO:0015920">
    <property type="term" value="P:lipopolysaccharide transport"/>
    <property type="evidence" value="ECO:0007669"/>
    <property type="project" value="TreeGrafter"/>
</dbReference>
<keyword evidence="3 6" id="KW-0812">Transmembrane</keyword>
<comment type="subcellular location">
    <subcellularLocation>
        <location evidence="1">Cell membrane</location>
        <topology evidence="1">Multi-pass membrane protein</topology>
    </subcellularLocation>
</comment>
<keyword evidence="8" id="KW-1185">Reference proteome</keyword>